<dbReference type="EMBL" id="HBIO01007689">
    <property type="protein sequence ID" value="CAE0460949.1"/>
    <property type="molecule type" value="Transcribed_RNA"/>
</dbReference>
<proteinExistence type="inferred from homology"/>
<sequence length="704" mass="77007">MVLRRSTAFALAQLLCHADYSSAFATIRGHTSMRNEDYYTHSQKRDDNNQLRMAKTDDIEYLKMQAKKIQLEAEKLEAELNLSKISNLEKRLMASSGLEYDDRMKSINKIKIEVQILAKRVDPSLLSAFNFDAEEETRTSSASATGTSSGETADSSPKVETQTNLYAIKAKTKIAITESELTEAIVYFNGLPLPMRRTLAKAIDLDESVTSPAIIVLGLYELGGTLSDNRLNTLYKEAKNDKMQIKTIKLGERKLDQDTEGEVDNPFNPWGKPNAENQLEVDNMVDNVFPRAMRKEGTAPTSIDVDVLTTNVLGKDTFQASAKPQKISGGYVIRGKMAANLKDSGDELIRLLDEKIDDFSPQWNERYQVSYMTDPTPTMLDDVENLNGSPVLVVHSRDMTPSTGILLNSGVSAVSIFFAFVFIISTFGQNDVVMQRLTEANNNSNYDLTWFNQLITPLLLSLGVSQFLHESAHLFVAKKDGFKMTPPTILPSVALPWLSFQNRLKTSPKNLSQLFDFASAGPAVGMASSIAFLLIGLQLTVNMDATQLQYAPSVPVGFLNFSSLGGNIVDYVLSGGSDGGIILKQDPNVSIPLHPLAIGGFAGMMINALDLIPLAGTDGGRMSLALLGRPGHLAFSGVIFLVLFGYSLFAGHADIILGYLFINTFTQKDLEIPSRNEVDDVGLGKAAIALLLWSTAILTLVPAS</sequence>
<feature type="transmembrane region" description="Helical" evidence="14">
    <location>
        <begin position="514"/>
        <end position="535"/>
    </location>
</feature>
<keyword evidence="5" id="KW-0934">Plastid</keyword>
<evidence type="ECO:0000256" key="2">
    <source>
        <dbReference type="ARBA" id="ARBA00004229"/>
    </source>
</evidence>
<accession>A0A7S3V6Z5</accession>
<evidence type="ECO:0000256" key="13">
    <source>
        <dbReference type="SAM" id="MobiDB-lite"/>
    </source>
</evidence>
<evidence type="ECO:0000256" key="5">
    <source>
        <dbReference type="ARBA" id="ARBA00022640"/>
    </source>
</evidence>
<dbReference type="PANTHER" id="PTHR31412">
    <property type="entry name" value="ZINC METALLOPROTEASE EGY1"/>
    <property type="match status" value="1"/>
</dbReference>
<keyword evidence="4" id="KW-0150">Chloroplast</keyword>
<evidence type="ECO:0000256" key="6">
    <source>
        <dbReference type="ARBA" id="ARBA00022670"/>
    </source>
</evidence>
<feature type="transmembrane region" description="Helical" evidence="14">
    <location>
        <begin position="405"/>
        <end position="427"/>
    </location>
</feature>
<evidence type="ECO:0000256" key="7">
    <source>
        <dbReference type="ARBA" id="ARBA00022692"/>
    </source>
</evidence>
<dbReference type="GO" id="GO:0009507">
    <property type="term" value="C:chloroplast"/>
    <property type="evidence" value="ECO:0007669"/>
    <property type="project" value="UniProtKB-SubCell"/>
</dbReference>
<evidence type="ECO:0000256" key="4">
    <source>
        <dbReference type="ARBA" id="ARBA00022528"/>
    </source>
</evidence>
<feature type="domain" description="Peptidase M50" evidence="16">
    <location>
        <begin position="458"/>
        <end position="629"/>
    </location>
</feature>
<keyword evidence="15" id="KW-0732">Signal</keyword>
<protein>
    <recommendedName>
        <fullName evidence="16">Peptidase M50 domain-containing protein</fullName>
    </recommendedName>
</protein>
<evidence type="ECO:0000256" key="15">
    <source>
        <dbReference type="SAM" id="SignalP"/>
    </source>
</evidence>
<gene>
    <name evidence="17" type="ORF">CDEB00056_LOCUS5790</name>
</gene>
<dbReference type="InterPro" id="IPR044838">
    <property type="entry name" value="EGY1-like"/>
</dbReference>
<feature type="transmembrane region" description="Helical" evidence="14">
    <location>
        <begin position="682"/>
        <end position="701"/>
    </location>
</feature>
<evidence type="ECO:0000256" key="8">
    <source>
        <dbReference type="ARBA" id="ARBA00022801"/>
    </source>
</evidence>
<dbReference type="AlphaFoldDB" id="A0A7S3V6Z5"/>
<keyword evidence="12" id="KW-0175">Coiled coil</keyword>
<dbReference type="GO" id="GO:0016020">
    <property type="term" value="C:membrane"/>
    <property type="evidence" value="ECO:0007669"/>
    <property type="project" value="UniProtKB-SubCell"/>
</dbReference>
<dbReference type="GO" id="GO:0006508">
    <property type="term" value="P:proteolysis"/>
    <property type="evidence" value="ECO:0007669"/>
    <property type="project" value="UniProtKB-KW"/>
</dbReference>
<evidence type="ECO:0000256" key="11">
    <source>
        <dbReference type="ARBA" id="ARBA00023136"/>
    </source>
</evidence>
<evidence type="ECO:0000259" key="16">
    <source>
        <dbReference type="Pfam" id="PF02163"/>
    </source>
</evidence>
<evidence type="ECO:0000256" key="9">
    <source>
        <dbReference type="ARBA" id="ARBA00022946"/>
    </source>
</evidence>
<feature type="coiled-coil region" evidence="12">
    <location>
        <begin position="59"/>
        <end position="88"/>
    </location>
</feature>
<keyword evidence="7 14" id="KW-0812">Transmembrane</keyword>
<keyword evidence="11 14" id="KW-0472">Membrane</keyword>
<feature type="region of interest" description="Disordered" evidence="13">
    <location>
        <begin position="256"/>
        <end position="275"/>
    </location>
</feature>
<feature type="transmembrane region" description="Helical" evidence="14">
    <location>
        <begin position="633"/>
        <end position="662"/>
    </location>
</feature>
<organism evidence="17">
    <name type="scientific">Chaetoceros debilis</name>
    <dbReference type="NCBI Taxonomy" id="122233"/>
    <lineage>
        <taxon>Eukaryota</taxon>
        <taxon>Sar</taxon>
        <taxon>Stramenopiles</taxon>
        <taxon>Ochrophyta</taxon>
        <taxon>Bacillariophyta</taxon>
        <taxon>Coscinodiscophyceae</taxon>
        <taxon>Chaetocerotophycidae</taxon>
        <taxon>Chaetocerotales</taxon>
        <taxon>Chaetocerotaceae</taxon>
        <taxon>Chaetoceros</taxon>
    </lineage>
</organism>
<evidence type="ECO:0000256" key="14">
    <source>
        <dbReference type="SAM" id="Phobius"/>
    </source>
</evidence>
<reference evidence="17" key="1">
    <citation type="submission" date="2021-01" db="EMBL/GenBank/DDBJ databases">
        <authorList>
            <person name="Corre E."/>
            <person name="Pelletier E."/>
            <person name="Niang G."/>
            <person name="Scheremetjew M."/>
            <person name="Finn R."/>
            <person name="Kale V."/>
            <person name="Holt S."/>
            <person name="Cochrane G."/>
            <person name="Meng A."/>
            <person name="Brown T."/>
            <person name="Cohen L."/>
        </authorList>
    </citation>
    <scope>NUCLEOTIDE SEQUENCE</scope>
    <source>
        <strain evidence="17">MM31A-1</strain>
    </source>
</reference>
<feature type="chain" id="PRO_5030908036" description="Peptidase M50 domain-containing protein" evidence="15">
    <location>
        <begin position="24"/>
        <end position="704"/>
    </location>
</feature>
<dbReference type="PANTHER" id="PTHR31412:SF0">
    <property type="entry name" value="ZINC METALLOPROTEASE EGY1, CHLOROPLASTIC-RELATED"/>
    <property type="match status" value="1"/>
</dbReference>
<evidence type="ECO:0000256" key="3">
    <source>
        <dbReference type="ARBA" id="ARBA00007931"/>
    </source>
</evidence>
<feature type="signal peptide" evidence="15">
    <location>
        <begin position="1"/>
        <end position="23"/>
    </location>
</feature>
<evidence type="ECO:0000256" key="10">
    <source>
        <dbReference type="ARBA" id="ARBA00022989"/>
    </source>
</evidence>
<dbReference type="Pfam" id="PF02163">
    <property type="entry name" value="Peptidase_M50"/>
    <property type="match status" value="1"/>
</dbReference>
<evidence type="ECO:0000256" key="12">
    <source>
        <dbReference type="SAM" id="Coils"/>
    </source>
</evidence>
<feature type="transmembrane region" description="Helical" evidence="14">
    <location>
        <begin position="593"/>
        <end position="612"/>
    </location>
</feature>
<dbReference type="GO" id="GO:0008233">
    <property type="term" value="F:peptidase activity"/>
    <property type="evidence" value="ECO:0007669"/>
    <property type="project" value="UniProtKB-KW"/>
</dbReference>
<name>A0A7S3V6Z5_9STRA</name>
<keyword evidence="6" id="KW-0645">Protease</keyword>
<dbReference type="InterPro" id="IPR008915">
    <property type="entry name" value="Peptidase_M50"/>
</dbReference>
<feature type="region of interest" description="Disordered" evidence="13">
    <location>
        <begin position="137"/>
        <end position="159"/>
    </location>
</feature>
<evidence type="ECO:0000313" key="17">
    <source>
        <dbReference type="EMBL" id="CAE0460949.1"/>
    </source>
</evidence>
<keyword evidence="10 14" id="KW-1133">Transmembrane helix</keyword>
<keyword evidence="9" id="KW-0809">Transit peptide</keyword>
<comment type="similarity">
    <text evidence="3">Belongs to the peptidase M50B family.</text>
</comment>
<feature type="compositionally biased region" description="Low complexity" evidence="13">
    <location>
        <begin position="139"/>
        <end position="156"/>
    </location>
</feature>
<comment type="subcellular location">
    <subcellularLocation>
        <location evidence="1">Membrane</location>
        <topology evidence="1">Multi-pass membrane protein</topology>
    </subcellularLocation>
    <subcellularLocation>
        <location evidence="2">Plastid</location>
        <location evidence="2">Chloroplast</location>
    </subcellularLocation>
</comment>
<keyword evidence="8" id="KW-0378">Hydrolase</keyword>
<evidence type="ECO:0000256" key="1">
    <source>
        <dbReference type="ARBA" id="ARBA00004141"/>
    </source>
</evidence>